<feature type="region of interest" description="Disordered" evidence="1">
    <location>
        <begin position="1"/>
        <end position="30"/>
    </location>
</feature>
<sequence length="59" mass="6475">MRSLLRDSRSPASVDKQKAGRPGDAPPSLHPWPRLHHWLIAAAMLFAMGIAVPLFAAFI</sequence>
<evidence type="ECO:0000256" key="2">
    <source>
        <dbReference type="SAM" id="Phobius"/>
    </source>
</evidence>
<keyword evidence="2" id="KW-0472">Membrane</keyword>
<name>A0ABM7G574_9SPHN</name>
<proteinExistence type="predicted"/>
<feature type="transmembrane region" description="Helical" evidence="2">
    <location>
        <begin position="38"/>
        <end position="58"/>
    </location>
</feature>
<organism evidence="3 4">
    <name type="scientific">Sphingomonas bisphenolicum</name>
    <dbReference type="NCBI Taxonomy" id="296544"/>
    <lineage>
        <taxon>Bacteria</taxon>
        <taxon>Pseudomonadati</taxon>
        <taxon>Pseudomonadota</taxon>
        <taxon>Alphaproteobacteria</taxon>
        <taxon>Sphingomonadales</taxon>
        <taxon>Sphingomonadaceae</taxon>
        <taxon>Sphingomonas</taxon>
    </lineage>
</organism>
<accession>A0ABM7G574</accession>
<keyword evidence="2" id="KW-0812">Transmembrane</keyword>
<dbReference type="Proteomes" id="UP001059971">
    <property type="component" value="Chromosome 1"/>
</dbReference>
<evidence type="ECO:0000256" key="1">
    <source>
        <dbReference type="SAM" id="MobiDB-lite"/>
    </source>
</evidence>
<evidence type="ECO:0000313" key="4">
    <source>
        <dbReference type="Proteomes" id="UP001059971"/>
    </source>
</evidence>
<dbReference type="EMBL" id="AP018817">
    <property type="protein sequence ID" value="BBF70463.1"/>
    <property type="molecule type" value="Genomic_DNA"/>
</dbReference>
<evidence type="ECO:0000313" key="3">
    <source>
        <dbReference type="EMBL" id="BBF70463.1"/>
    </source>
</evidence>
<keyword evidence="2" id="KW-1133">Transmembrane helix</keyword>
<protein>
    <submittedName>
        <fullName evidence="3">Uncharacterized protein</fullName>
    </submittedName>
</protein>
<reference evidence="3" key="1">
    <citation type="submission" date="2018-07" db="EMBL/GenBank/DDBJ databases">
        <title>Complete genome sequence of Sphingomonas bisphenolicum strain AO1, a bisphenol A degradative bacterium isolated from Japanese farm field.</title>
        <authorList>
            <person name="Murakami M."/>
            <person name="Koh M."/>
            <person name="Koba S."/>
            <person name="Matsumura Y."/>
        </authorList>
    </citation>
    <scope>NUCLEOTIDE SEQUENCE</scope>
    <source>
        <strain evidence="3">AO1</strain>
    </source>
</reference>
<gene>
    <name evidence="3" type="ORF">SBA_ch1_26630</name>
</gene>
<keyword evidence="4" id="KW-1185">Reference proteome</keyword>